<dbReference type="Gene3D" id="3.50.4.10">
    <property type="entry name" value="Hepatocyte Growth Factor"/>
    <property type="match status" value="1"/>
</dbReference>
<dbReference type="InterPro" id="IPR008979">
    <property type="entry name" value="Galactose-bd-like_sf"/>
</dbReference>
<feature type="domain" description="Apple" evidence="3">
    <location>
        <begin position="24"/>
        <end position="101"/>
    </location>
</feature>
<evidence type="ECO:0000259" key="2">
    <source>
        <dbReference type="PROSITE" id="PS50022"/>
    </source>
</evidence>
<dbReference type="PANTHER" id="PTHR24543:SF291">
    <property type="entry name" value="SMOKE ALARM, ISOFORM D"/>
    <property type="match status" value="1"/>
</dbReference>
<reference evidence="4 5" key="1">
    <citation type="submission" date="2022-05" db="EMBL/GenBank/DDBJ databases">
        <authorList>
            <consortium name="Genoscope - CEA"/>
            <person name="William W."/>
        </authorList>
    </citation>
    <scope>NUCLEOTIDE SEQUENCE [LARGE SCALE GENOMIC DNA]</scope>
</reference>
<feature type="domain" description="F5/8 type C" evidence="2">
    <location>
        <begin position="130"/>
        <end position="282"/>
    </location>
</feature>
<feature type="signal peptide" evidence="1">
    <location>
        <begin position="1"/>
        <end position="21"/>
    </location>
</feature>
<evidence type="ECO:0008006" key="6">
    <source>
        <dbReference type="Google" id="ProtNLM"/>
    </source>
</evidence>
<name>A0ABN8LWL9_9CNID</name>
<evidence type="ECO:0000313" key="5">
    <source>
        <dbReference type="Proteomes" id="UP001159427"/>
    </source>
</evidence>
<dbReference type="PROSITE" id="PS50022">
    <property type="entry name" value="FA58C_3"/>
    <property type="match status" value="1"/>
</dbReference>
<dbReference type="Gene3D" id="2.60.120.260">
    <property type="entry name" value="Galactose-binding domain-like"/>
    <property type="match status" value="1"/>
</dbReference>
<dbReference type="CDD" id="cd00057">
    <property type="entry name" value="FA58C"/>
    <property type="match status" value="1"/>
</dbReference>
<dbReference type="PANTHER" id="PTHR24543">
    <property type="entry name" value="MULTICOPPER OXIDASE-RELATED"/>
    <property type="match status" value="1"/>
</dbReference>
<dbReference type="Pfam" id="PF00024">
    <property type="entry name" value="PAN_1"/>
    <property type="match status" value="1"/>
</dbReference>
<dbReference type="PROSITE" id="PS50948">
    <property type="entry name" value="PAN"/>
    <property type="match status" value="1"/>
</dbReference>
<accession>A0ABN8LWL9</accession>
<dbReference type="InterPro" id="IPR000421">
    <property type="entry name" value="FA58C"/>
</dbReference>
<organism evidence="4 5">
    <name type="scientific">Porites evermanni</name>
    <dbReference type="NCBI Taxonomy" id="104178"/>
    <lineage>
        <taxon>Eukaryota</taxon>
        <taxon>Metazoa</taxon>
        <taxon>Cnidaria</taxon>
        <taxon>Anthozoa</taxon>
        <taxon>Hexacorallia</taxon>
        <taxon>Scleractinia</taxon>
        <taxon>Fungiina</taxon>
        <taxon>Poritidae</taxon>
        <taxon>Porites</taxon>
    </lineage>
</organism>
<evidence type="ECO:0000313" key="4">
    <source>
        <dbReference type="EMBL" id="CAH3021695.1"/>
    </source>
</evidence>
<protein>
    <recommendedName>
        <fullName evidence="6">F5/8 type C domain-containing protein</fullName>
    </recommendedName>
</protein>
<dbReference type="SUPFAM" id="SSF57414">
    <property type="entry name" value="Hairpin loop containing domain-like"/>
    <property type="match status" value="1"/>
</dbReference>
<gene>
    <name evidence="4" type="ORF">PEVE_00012506</name>
</gene>
<dbReference type="Pfam" id="PF00754">
    <property type="entry name" value="F5_F8_type_C"/>
    <property type="match status" value="1"/>
</dbReference>
<keyword evidence="5" id="KW-1185">Reference proteome</keyword>
<evidence type="ECO:0000259" key="3">
    <source>
        <dbReference type="PROSITE" id="PS50948"/>
    </source>
</evidence>
<proteinExistence type="predicted"/>
<sequence>MRFTCILLHVLICWFCKITAASQCKAASYSIQDHVLINHAIKAGPAELIEHCITQCLDHPGCHSSNFYRISKWCELNDKTHASHPEDMKQVPFTNYMENTLRPLQLPPTCKNDSDCGSSLFCFLSKCEECGIHALGMESKALPDSAIIASSFRAGREPWLARLNNVPIANGHRGAWAPAKNEVGQWLQIDLGKERLLAKLATQGRPSDPSMWVTSYTILFSSDSVKWEEYKENDAVKVFEANSDRETIVSHVLTPRFRARYVRFVVLNWNRYISMRVELYGCVAS</sequence>
<dbReference type="EMBL" id="CALNXI010000192">
    <property type="protein sequence ID" value="CAH3021695.1"/>
    <property type="molecule type" value="Genomic_DNA"/>
</dbReference>
<dbReference type="SUPFAM" id="SSF49785">
    <property type="entry name" value="Galactose-binding domain-like"/>
    <property type="match status" value="1"/>
</dbReference>
<evidence type="ECO:0000256" key="1">
    <source>
        <dbReference type="SAM" id="SignalP"/>
    </source>
</evidence>
<dbReference type="InterPro" id="IPR003609">
    <property type="entry name" value="Pan_app"/>
</dbReference>
<keyword evidence="1" id="KW-0732">Signal</keyword>
<dbReference type="Proteomes" id="UP001159427">
    <property type="component" value="Unassembled WGS sequence"/>
</dbReference>
<feature type="chain" id="PRO_5045115748" description="F5/8 type C domain-containing protein" evidence="1">
    <location>
        <begin position="22"/>
        <end position="285"/>
    </location>
</feature>
<dbReference type="SMART" id="SM00231">
    <property type="entry name" value="FA58C"/>
    <property type="match status" value="1"/>
</dbReference>
<comment type="caution">
    <text evidence="4">The sequence shown here is derived from an EMBL/GenBank/DDBJ whole genome shotgun (WGS) entry which is preliminary data.</text>
</comment>